<reference evidence="1 2" key="1">
    <citation type="journal article" date="2015" name="Int. J. Syst. Evol. Microbiol.">
        <title>Burkholderia monticola sp. nov., isolated from mountain soil.</title>
        <authorList>
            <person name="Baek I."/>
            <person name="Seo B."/>
            <person name="Lee I."/>
            <person name="Yi H."/>
            <person name="Chun J."/>
        </authorList>
    </citation>
    <scope>NUCLEOTIDE SEQUENCE [LARGE SCALE GENOMIC DNA]</scope>
    <source>
        <strain evidence="1 2">JC2948</strain>
    </source>
</reference>
<evidence type="ECO:0000313" key="2">
    <source>
        <dbReference type="Proteomes" id="UP000075613"/>
    </source>
</evidence>
<accession>A0A149PBP4</accession>
<sequence length="59" mass="6582">MTDDEARADARTGTGWINWDTERNCPMWSTSSDPTITLDGEFTVRELLAVPHFGPQVAD</sequence>
<name>A0A149PBP4_9BURK</name>
<proteinExistence type="predicted"/>
<dbReference type="OrthoDB" id="9019333at2"/>
<dbReference type="AlphaFoldDB" id="A0A149PBP4"/>
<dbReference type="Proteomes" id="UP000075613">
    <property type="component" value="Unassembled WGS sequence"/>
</dbReference>
<evidence type="ECO:0000313" key="1">
    <source>
        <dbReference type="EMBL" id="KXU82455.1"/>
    </source>
</evidence>
<comment type="caution">
    <text evidence="1">The sequence shown here is derived from an EMBL/GenBank/DDBJ whole genome shotgun (WGS) entry which is preliminary data.</text>
</comment>
<organism evidence="1 2">
    <name type="scientific">Paraburkholderia monticola</name>
    <dbReference type="NCBI Taxonomy" id="1399968"/>
    <lineage>
        <taxon>Bacteria</taxon>
        <taxon>Pseudomonadati</taxon>
        <taxon>Pseudomonadota</taxon>
        <taxon>Betaproteobacteria</taxon>
        <taxon>Burkholderiales</taxon>
        <taxon>Burkholderiaceae</taxon>
        <taxon>Paraburkholderia</taxon>
    </lineage>
</organism>
<protein>
    <submittedName>
        <fullName evidence="1">Uncharacterized protein</fullName>
    </submittedName>
</protein>
<keyword evidence="2" id="KW-1185">Reference proteome</keyword>
<gene>
    <name evidence="1" type="ORF">CI15_33535</name>
</gene>
<dbReference type="EMBL" id="LRBG01000039">
    <property type="protein sequence ID" value="KXU82455.1"/>
    <property type="molecule type" value="Genomic_DNA"/>
</dbReference>
<dbReference type="STRING" id="1399968.CI15_33535"/>